<dbReference type="GO" id="GO:0140114">
    <property type="term" value="P:cellular detoxification of fluoride"/>
    <property type="evidence" value="ECO:0007669"/>
    <property type="project" value="UniProtKB-UniRule"/>
</dbReference>
<evidence type="ECO:0000256" key="10">
    <source>
        <dbReference type="HAMAP-Rule" id="MF_00454"/>
    </source>
</evidence>
<evidence type="ECO:0000256" key="9">
    <source>
        <dbReference type="ARBA" id="ARBA00049940"/>
    </source>
</evidence>
<evidence type="ECO:0000256" key="4">
    <source>
        <dbReference type="ARBA" id="ARBA00022989"/>
    </source>
</evidence>
<comment type="subcellular location">
    <subcellularLocation>
        <location evidence="1 10">Cell membrane</location>
        <topology evidence="1 10">Multi-pass membrane protein</topology>
    </subcellularLocation>
</comment>
<dbReference type="GO" id="GO:0046872">
    <property type="term" value="F:metal ion binding"/>
    <property type="evidence" value="ECO:0007669"/>
    <property type="project" value="UniProtKB-KW"/>
</dbReference>
<dbReference type="AlphaFoldDB" id="A0A545ANG8"/>
<evidence type="ECO:0000313" key="12">
    <source>
        <dbReference type="Proteomes" id="UP000317982"/>
    </source>
</evidence>
<reference evidence="11 12" key="1">
    <citation type="submission" date="2019-07" db="EMBL/GenBank/DDBJ databases">
        <title>Cryptosporangium phraense sp. nov., isolated from plant litter.</title>
        <authorList>
            <person name="Suriyachadkun C."/>
        </authorList>
    </citation>
    <scope>NUCLEOTIDE SEQUENCE [LARGE SCALE GENOMIC DNA]</scope>
    <source>
        <strain evidence="11 12">A-T 5661</strain>
    </source>
</reference>
<evidence type="ECO:0000256" key="5">
    <source>
        <dbReference type="ARBA" id="ARBA00023136"/>
    </source>
</evidence>
<dbReference type="GO" id="GO:0005886">
    <property type="term" value="C:plasma membrane"/>
    <property type="evidence" value="ECO:0007669"/>
    <property type="project" value="UniProtKB-SubCell"/>
</dbReference>
<dbReference type="PANTHER" id="PTHR28259:SF1">
    <property type="entry name" value="FLUORIDE EXPORT PROTEIN 1-RELATED"/>
    <property type="match status" value="1"/>
</dbReference>
<feature type="binding site" evidence="10">
    <location>
        <position position="98"/>
    </location>
    <ligand>
        <name>Na(+)</name>
        <dbReference type="ChEBI" id="CHEBI:29101"/>
        <note>structural</note>
    </ligand>
</feature>
<keyword evidence="10" id="KW-0479">Metal-binding</keyword>
<feature type="transmembrane region" description="Helical" evidence="10">
    <location>
        <begin position="87"/>
        <end position="105"/>
    </location>
</feature>
<keyword evidence="6 10" id="KW-0407">Ion channel</keyword>
<name>A0A545ANG8_9ACTN</name>
<dbReference type="Proteomes" id="UP000317982">
    <property type="component" value="Unassembled WGS sequence"/>
</dbReference>
<keyword evidence="10" id="KW-0915">Sodium</keyword>
<keyword evidence="4 10" id="KW-1133">Transmembrane helix</keyword>
<keyword evidence="5 10" id="KW-0472">Membrane</keyword>
<keyword evidence="10" id="KW-0813">Transport</keyword>
<keyword evidence="10" id="KW-0406">Ion transport</keyword>
<evidence type="ECO:0000256" key="7">
    <source>
        <dbReference type="ARBA" id="ARBA00035120"/>
    </source>
</evidence>
<organism evidence="11 12">
    <name type="scientific">Cryptosporangium phraense</name>
    <dbReference type="NCBI Taxonomy" id="2593070"/>
    <lineage>
        <taxon>Bacteria</taxon>
        <taxon>Bacillati</taxon>
        <taxon>Actinomycetota</taxon>
        <taxon>Actinomycetes</taxon>
        <taxon>Cryptosporangiales</taxon>
        <taxon>Cryptosporangiaceae</taxon>
        <taxon>Cryptosporangium</taxon>
    </lineage>
</organism>
<comment type="similarity">
    <text evidence="7 10">Belongs to the fluoride channel Fluc/FEX (TC 1.A.43) family.</text>
</comment>
<evidence type="ECO:0000256" key="2">
    <source>
        <dbReference type="ARBA" id="ARBA00022475"/>
    </source>
</evidence>
<comment type="activity regulation">
    <text evidence="10">Na(+) is not transported, but it plays an essential structural role and its presence is essential for fluoride channel function.</text>
</comment>
<comment type="catalytic activity">
    <reaction evidence="8">
        <text>fluoride(in) = fluoride(out)</text>
        <dbReference type="Rhea" id="RHEA:76159"/>
        <dbReference type="ChEBI" id="CHEBI:17051"/>
    </reaction>
    <physiologicalReaction direction="left-to-right" evidence="8">
        <dbReference type="Rhea" id="RHEA:76160"/>
    </physiologicalReaction>
</comment>
<comment type="function">
    <text evidence="9 10">Fluoride-specific ion channel. Important for reducing fluoride concentration in the cell, thus reducing its toxicity.</text>
</comment>
<keyword evidence="12" id="KW-1185">Reference proteome</keyword>
<keyword evidence="3 10" id="KW-0812">Transmembrane</keyword>
<dbReference type="RefSeq" id="WP_142706799.1">
    <property type="nucleotide sequence ID" value="NZ_VIRS01000016.1"/>
</dbReference>
<evidence type="ECO:0000256" key="6">
    <source>
        <dbReference type="ARBA" id="ARBA00023303"/>
    </source>
</evidence>
<evidence type="ECO:0000256" key="3">
    <source>
        <dbReference type="ARBA" id="ARBA00022692"/>
    </source>
</evidence>
<dbReference type="PANTHER" id="PTHR28259">
    <property type="entry name" value="FLUORIDE EXPORT PROTEIN 1-RELATED"/>
    <property type="match status" value="1"/>
</dbReference>
<gene>
    <name evidence="10" type="primary">fluC</name>
    <name evidence="10" type="synonym">crcB</name>
    <name evidence="11" type="ORF">FL583_22825</name>
</gene>
<sequence>MSEPTDADVDLAIPAQRRERLWPVLAAVSAGGVLGALARYGITAAWPHGPDGFAWSTFVVNVSGCFLIGVLMVVVTEVYPQRKLLRPFLGVGFLGGYTTFSTYVVDAGRNATAGASAVGLAYLAVTLVGALLAVWAGSALTARLVSR</sequence>
<dbReference type="Pfam" id="PF02537">
    <property type="entry name" value="CRCB"/>
    <property type="match status" value="1"/>
</dbReference>
<evidence type="ECO:0000256" key="1">
    <source>
        <dbReference type="ARBA" id="ARBA00004651"/>
    </source>
</evidence>
<proteinExistence type="inferred from homology"/>
<dbReference type="GO" id="GO:0062054">
    <property type="term" value="F:fluoride channel activity"/>
    <property type="evidence" value="ECO:0007669"/>
    <property type="project" value="UniProtKB-UniRule"/>
</dbReference>
<dbReference type="FunCoup" id="A0A545ANG8">
    <property type="interactions" value="2"/>
</dbReference>
<dbReference type="OrthoDB" id="4408652at2"/>
<keyword evidence="2 10" id="KW-1003">Cell membrane</keyword>
<feature type="transmembrane region" description="Helical" evidence="10">
    <location>
        <begin position="117"/>
        <end position="142"/>
    </location>
</feature>
<feature type="transmembrane region" description="Helical" evidence="10">
    <location>
        <begin position="21"/>
        <end position="42"/>
    </location>
</feature>
<dbReference type="InParanoid" id="A0A545ANG8"/>
<dbReference type="HAMAP" id="MF_00454">
    <property type="entry name" value="FluC"/>
    <property type="match status" value="1"/>
</dbReference>
<dbReference type="InterPro" id="IPR003691">
    <property type="entry name" value="FluC"/>
</dbReference>
<comment type="caution">
    <text evidence="11">The sequence shown here is derived from an EMBL/GenBank/DDBJ whole genome shotgun (WGS) entry which is preliminary data.</text>
</comment>
<dbReference type="EMBL" id="VIRS01000016">
    <property type="protein sequence ID" value="TQS42882.1"/>
    <property type="molecule type" value="Genomic_DNA"/>
</dbReference>
<accession>A0A545ANG8</accession>
<feature type="binding site" evidence="10">
    <location>
        <position position="95"/>
    </location>
    <ligand>
        <name>Na(+)</name>
        <dbReference type="ChEBI" id="CHEBI:29101"/>
        <note>structural</note>
    </ligand>
</feature>
<evidence type="ECO:0000313" key="11">
    <source>
        <dbReference type="EMBL" id="TQS42882.1"/>
    </source>
</evidence>
<evidence type="ECO:0000256" key="8">
    <source>
        <dbReference type="ARBA" id="ARBA00035585"/>
    </source>
</evidence>
<feature type="transmembrane region" description="Helical" evidence="10">
    <location>
        <begin position="54"/>
        <end position="75"/>
    </location>
</feature>
<protein>
    <recommendedName>
        <fullName evidence="10">Fluoride-specific ion channel FluC</fullName>
    </recommendedName>
</protein>